<dbReference type="SUPFAM" id="SSF141868">
    <property type="entry name" value="EAL domain-like"/>
    <property type="match status" value="1"/>
</dbReference>
<dbReference type="SUPFAM" id="SSF55073">
    <property type="entry name" value="Nucleotide cyclase"/>
    <property type="match status" value="1"/>
</dbReference>
<dbReference type="Pfam" id="PF00563">
    <property type="entry name" value="EAL"/>
    <property type="match status" value="1"/>
</dbReference>
<dbReference type="PANTHER" id="PTHR33121">
    <property type="entry name" value="CYCLIC DI-GMP PHOSPHODIESTERASE PDEF"/>
    <property type="match status" value="1"/>
</dbReference>
<dbReference type="CDD" id="cd01949">
    <property type="entry name" value="GGDEF"/>
    <property type="match status" value="1"/>
</dbReference>
<dbReference type="PROSITE" id="PS50887">
    <property type="entry name" value="GGDEF"/>
    <property type="match status" value="1"/>
</dbReference>
<dbReference type="CDD" id="cd01948">
    <property type="entry name" value="EAL"/>
    <property type="match status" value="1"/>
</dbReference>
<evidence type="ECO:0000313" key="4">
    <source>
        <dbReference type="EMBL" id="TCW01315.1"/>
    </source>
</evidence>
<dbReference type="PANTHER" id="PTHR33121:SF79">
    <property type="entry name" value="CYCLIC DI-GMP PHOSPHODIESTERASE PDED-RELATED"/>
    <property type="match status" value="1"/>
</dbReference>
<accession>A0A4R3ZA21</accession>
<dbReference type="Gene3D" id="3.20.20.450">
    <property type="entry name" value="EAL domain"/>
    <property type="match status" value="1"/>
</dbReference>
<dbReference type="RefSeq" id="WP_066445685.1">
    <property type="nucleotide sequence ID" value="NZ_JANKBF010000006.1"/>
</dbReference>
<protein>
    <submittedName>
        <fullName evidence="4">Diguanylate cyclase/phosphodiesterase</fullName>
    </submittedName>
</protein>
<sequence length="595" mass="69019">MKQKQSMSVYTCIWIVAIVILIFSLFQNMGYSKVINYSGIVRGGAQLAVKEELNGEHDEQLILKLDNILRELQTGEGEYDLIRIDDDSYQKQLDDMQVTWHLMKDKINHLDQQQARDELYALSQDFFTQADKMVATAQSVSDQHLFNSIAMFFIYLIITGGVFAFWYRYKQKQIQQVMYTDKLTGLYNGAAFEIEVQKHSESAMNESVLIYFDLDDFKYLNATYGYLFGNQMLIAIAKALREFVDGRGSCARNSNDCFFVFTHYHKNVINDLKTCIIQSIKNEIEFDISDDITFTFGAYRIQKDISIQDMMENALLAHKNAKTRGKGNVVWYDQNLLDKIYQEGLIINQMHRALIDGEFQMFLQPKFKIPSLEIVGAEALVRWHMSDGKILYPDEFIPLFESNGFIYDLDFSILEQACQFIHERQLYHFIIAVNFSRVTIHHKDFYERFKGIIERYQIPVKCLEIEITESAFNDLSSTILNMLMRLRNDGFVVSMDDFGSGYSSLNLLNTMSVDVLKIDRVFLLKQDEKKVKIIGLIIDIAKALNMKVICEGVETKQDLELLTRLKCPLGQGYYVSKAVNEEEFIEKFLNKMEEG</sequence>
<comment type="caution">
    <text evidence="4">The sequence shown here is derived from an EMBL/GenBank/DDBJ whole genome shotgun (WGS) entry which is preliminary data.</text>
</comment>
<feature type="transmembrane region" description="Helical" evidence="1">
    <location>
        <begin position="149"/>
        <end position="169"/>
    </location>
</feature>
<dbReference type="NCBIfam" id="TIGR00254">
    <property type="entry name" value="GGDEF"/>
    <property type="match status" value="1"/>
</dbReference>
<evidence type="ECO:0000259" key="3">
    <source>
        <dbReference type="PROSITE" id="PS50887"/>
    </source>
</evidence>
<name>A0A4R3ZA21_9FIRM</name>
<dbReference type="InterPro" id="IPR050706">
    <property type="entry name" value="Cyclic-di-GMP_PDE-like"/>
</dbReference>
<keyword evidence="1" id="KW-0812">Transmembrane</keyword>
<organism evidence="4 5">
    <name type="scientific">Longibaculum muris</name>
    <dbReference type="NCBI Taxonomy" id="1796628"/>
    <lineage>
        <taxon>Bacteria</taxon>
        <taxon>Bacillati</taxon>
        <taxon>Bacillota</taxon>
        <taxon>Erysipelotrichia</taxon>
        <taxon>Erysipelotrichales</taxon>
        <taxon>Coprobacillaceae</taxon>
        <taxon>Longibaculum</taxon>
    </lineage>
</organism>
<dbReference type="EMBL" id="SMCQ01000004">
    <property type="protein sequence ID" value="TCW01315.1"/>
    <property type="molecule type" value="Genomic_DNA"/>
</dbReference>
<evidence type="ECO:0000313" key="5">
    <source>
        <dbReference type="Proteomes" id="UP000295515"/>
    </source>
</evidence>
<dbReference type="InterPro" id="IPR043128">
    <property type="entry name" value="Rev_trsase/Diguanyl_cyclase"/>
</dbReference>
<gene>
    <name evidence="4" type="ORF">EDD60_104134</name>
</gene>
<evidence type="ECO:0000256" key="1">
    <source>
        <dbReference type="SAM" id="Phobius"/>
    </source>
</evidence>
<keyword evidence="1" id="KW-1133">Transmembrane helix</keyword>
<evidence type="ECO:0000259" key="2">
    <source>
        <dbReference type="PROSITE" id="PS50883"/>
    </source>
</evidence>
<dbReference type="InterPro" id="IPR035919">
    <property type="entry name" value="EAL_sf"/>
</dbReference>
<dbReference type="InterPro" id="IPR029787">
    <property type="entry name" value="Nucleotide_cyclase"/>
</dbReference>
<keyword evidence="1" id="KW-0472">Membrane</keyword>
<dbReference type="InterPro" id="IPR000160">
    <property type="entry name" value="GGDEF_dom"/>
</dbReference>
<dbReference type="Gene3D" id="3.30.70.270">
    <property type="match status" value="1"/>
</dbReference>
<keyword evidence="5" id="KW-1185">Reference proteome</keyword>
<dbReference type="SMART" id="SM00267">
    <property type="entry name" value="GGDEF"/>
    <property type="match status" value="1"/>
</dbReference>
<dbReference type="PROSITE" id="PS50883">
    <property type="entry name" value="EAL"/>
    <property type="match status" value="1"/>
</dbReference>
<dbReference type="Proteomes" id="UP000295515">
    <property type="component" value="Unassembled WGS sequence"/>
</dbReference>
<dbReference type="Pfam" id="PF00990">
    <property type="entry name" value="GGDEF"/>
    <property type="match status" value="1"/>
</dbReference>
<proteinExistence type="predicted"/>
<feature type="transmembrane region" description="Helical" evidence="1">
    <location>
        <begin position="7"/>
        <end position="26"/>
    </location>
</feature>
<dbReference type="SMART" id="SM00052">
    <property type="entry name" value="EAL"/>
    <property type="match status" value="1"/>
</dbReference>
<feature type="domain" description="GGDEF" evidence="3">
    <location>
        <begin position="205"/>
        <end position="334"/>
    </location>
</feature>
<dbReference type="AlphaFoldDB" id="A0A4R3ZA21"/>
<feature type="domain" description="EAL" evidence="2">
    <location>
        <begin position="343"/>
        <end position="592"/>
    </location>
</feature>
<dbReference type="InterPro" id="IPR001633">
    <property type="entry name" value="EAL_dom"/>
</dbReference>
<reference evidence="4 5" key="1">
    <citation type="submission" date="2019-03" db="EMBL/GenBank/DDBJ databases">
        <title>Genomic Encyclopedia of Type Strains, Phase IV (KMG-IV): sequencing the most valuable type-strain genomes for metagenomic binning, comparative biology and taxonomic classification.</title>
        <authorList>
            <person name="Goeker M."/>
        </authorList>
    </citation>
    <scope>NUCLEOTIDE SEQUENCE [LARGE SCALE GENOMIC DNA]</scope>
    <source>
        <strain evidence="4 5">DSM 29487</strain>
    </source>
</reference>
<dbReference type="GeneID" id="98914826"/>
<dbReference type="GO" id="GO:0071111">
    <property type="term" value="F:cyclic-guanylate-specific phosphodiesterase activity"/>
    <property type="evidence" value="ECO:0007669"/>
    <property type="project" value="InterPro"/>
</dbReference>